<gene>
    <name evidence="2" type="ORF">AVEN_171363_1</name>
</gene>
<feature type="compositionally biased region" description="Low complexity" evidence="1">
    <location>
        <begin position="49"/>
        <end position="65"/>
    </location>
</feature>
<dbReference type="AlphaFoldDB" id="A0A4Y2JXB1"/>
<dbReference type="Proteomes" id="UP000499080">
    <property type="component" value="Unassembled WGS sequence"/>
</dbReference>
<protein>
    <submittedName>
        <fullName evidence="2">Uncharacterized protein</fullName>
    </submittedName>
</protein>
<reference evidence="2 3" key="1">
    <citation type="journal article" date="2019" name="Sci. Rep.">
        <title>Orb-weaving spider Araneus ventricosus genome elucidates the spidroin gene catalogue.</title>
        <authorList>
            <person name="Kono N."/>
            <person name="Nakamura H."/>
            <person name="Ohtoshi R."/>
            <person name="Moran D.A.P."/>
            <person name="Shinohara A."/>
            <person name="Yoshida Y."/>
            <person name="Fujiwara M."/>
            <person name="Mori M."/>
            <person name="Tomita M."/>
            <person name="Arakawa K."/>
        </authorList>
    </citation>
    <scope>NUCLEOTIDE SEQUENCE [LARGE SCALE GENOMIC DNA]</scope>
</reference>
<proteinExistence type="predicted"/>
<accession>A0A4Y2JXB1</accession>
<evidence type="ECO:0000313" key="3">
    <source>
        <dbReference type="Proteomes" id="UP000499080"/>
    </source>
</evidence>
<sequence length="193" mass="21837">MTLSYNFTKPSAENTQLCWKSLLSNKLSRINIAKLVSFLTENENLIKQPPDATSSSDSDPDFSPSTGPQTYGLRASRGSIRRTLISPPTSVLALERPRMGPVVWNWFHNRDTIIRNNLNHRARFRRLFPAGSLSPLERPDNAAKTFMQVTFEIEEILEISGHPIQTDSQGKGKKGAYGEVWERVHLERTKNSL</sequence>
<evidence type="ECO:0000313" key="2">
    <source>
        <dbReference type="EMBL" id="GBM93886.1"/>
    </source>
</evidence>
<dbReference type="EMBL" id="BGPR01003914">
    <property type="protein sequence ID" value="GBM93886.1"/>
    <property type="molecule type" value="Genomic_DNA"/>
</dbReference>
<keyword evidence="3" id="KW-1185">Reference proteome</keyword>
<evidence type="ECO:0000256" key="1">
    <source>
        <dbReference type="SAM" id="MobiDB-lite"/>
    </source>
</evidence>
<comment type="caution">
    <text evidence="2">The sequence shown here is derived from an EMBL/GenBank/DDBJ whole genome shotgun (WGS) entry which is preliminary data.</text>
</comment>
<name>A0A4Y2JXB1_ARAVE</name>
<feature type="region of interest" description="Disordered" evidence="1">
    <location>
        <begin position="47"/>
        <end position="78"/>
    </location>
</feature>
<organism evidence="2 3">
    <name type="scientific">Araneus ventricosus</name>
    <name type="common">Orbweaver spider</name>
    <name type="synonym">Epeira ventricosa</name>
    <dbReference type="NCBI Taxonomy" id="182803"/>
    <lineage>
        <taxon>Eukaryota</taxon>
        <taxon>Metazoa</taxon>
        <taxon>Ecdysozoa</taxon>
        <taxon>Arthropoda</taxon>
        <taxon>Chelicerata</taxon>
        <taxon>Arachnida</taxon>
        <taxon>Araneae</taxon>
        <taxon>Araneomorphae</taxon>
        <taxon>Entelegynae</taxon>
        <taxon>Araneoidea</taxon>
        <taxon>Araneidae</taxon>
        <taxon>Araneus</taxon>
    </lineage>
</organism>